<evidence type="ECO:0000256" key="4">
    <source>
        <dbReference type="ARBA" id="ARBA00023136"/>
    </source>
</evidence>
<dbReference type="OrthoDB" id="200954at2759"/>
<comment type="caution">
    <text evidence="8">The sequence shown here is derived from an EMBL/GenBank/DDBJ whole genome shotgun (WGS) entry which is preliminary data.</text>
</comment>
<gene>
    <name evidence="8" type="primary">Zip99C</name>
    <name evidence="8" type="ORF">FJT64_011262</name>
</gene>
<dbReference type="PANTHER" id="PTHR16950">
    <property type="entry name" value="ZINC TRANSPORTER SLC39A7 HISTIDINE-RICH MEMBRANE PROTEIN KE4"/>
    <property type="match status" value="1"/>
</dbReference>
<keyword evidence="4 7" id="KW-0472">Membrane</keyword>
<accession>A0A6A4VJC1</accession>
<keyword evidence="9" id="KW-1185">Reference proteome</keyword>
<feature type="region of interest" description="Disordered" evidence="6">
    <location>
        <begin position="35"/>
        <end position="67"/>
    </location>
</feature>
<name>A0A6A4VJC1_AMPAM</name>
<dbReference type="InterPro" id="IPR003689">
    <property type="entry name" value="ZIP"/>
</dbReference>
<evidence type="ECO:0000256" key="1">
    <source>
        <dbReference type="ARBA" id="ARBA00004141"/>
    </source>
</evidence>
<sequence length="245" mass="26332">MEHAENPSEQIHVGMWVIGGVFFFVLLEMLFSQSLSQEEPEPEPEPEPRPEPEPERAPNGAGELRRRPAGHTVLNGSAAGYLNLLANSVDNFTHGLAIGGSFLASTRIGLLTTFAILIHEIPHEVGDFAILLKSGFSRWEAAKAQLATATLGITGAISALLADDPRALGAYPAGTPLHRLNSSSASRDRTAWILPFTAGGFIHIALVGVLPEVCREREPRQCLKQVLCMAAGVLVMLTVTVAFEH</sequence>
<evidence type="ECO:0000313" key="9">
    <source>
        <dbReference type="Proteomes" id="UP000440578"/>
    </source>
</evidence>
<dbReference type="AlphaFoldDB" id="A0A6A4VJC1"/>
<feature type="transmembrane region" description="Helical" evidence="7">
    <location>
        <begin position="222"/>
        <end position="243"/>
    </location>
</feature>
<organism evidence="8 9">
    <name type="scientific">Amphibalanus amphitrite</name>
    <name type="common">Striped barnacle</name>
    <name type="synonym">Balanus amphitrite</name>
    <dbReference type="NCBI Taxonomy" id="1232801"/>
    <lineage>
        <taxon>Eukaryota</taxon>
        <taxon>Metazoa</taxon>
        <taxon>Ecdysozoa</taxon>
        <taxon>Arthropoda</taxon>
        <taxon>Crustacea</taxon>
        <taxon>Multicrustacea</taxon>
        <taxon>Cirripedia</taxon>
        <taxon>Thoracica</taxon>
        <taxon>Thoracicalcarea</taxon>
        <taxon>Balanomorpha</taxon>
        <taxon>Balanoidea</taxon>
        <taxon>Balanidae</taxon>
        <taxon>Amphibalaninae</taxon>
        <taxon>Amphibalanus</taxon>
    </lineage>
</organism>
<keyword evidence="2 7" id="KW-0812">Transmembrane</keyword>
<evidence type="ECO:0000256" key="2">
    <source>
        <dbReference type="ARBA" id="ARBA00022692"/>
    </source>
</evidence>
<evidence type="ECO:0000256" key="6">
    <source>
        <dbReference type="SAM" id="MobiDB-lite"/>
    </source>
</evidence>
<feature type="compositionally biased region" description="Basic and acidic residues" evidence="6">
    <location>
        <begin position="46"/>
        <end position="56"/>
    </location>
</feature>
<feature type="transmembrane region" description="Helical" evidence="7">
    <location>
        <begin position="13"/>
        <end position="31"/>
    </location>
</feature>
<dbReference type="GO" id="GO:0005385">
    <property type="term" value="F:zinc ion transmembrane transporter activity"/>
    <property type="evidence" value="ECO:0007669"/>
    <property type="project" value="TreeGrafter"/>
</dbReference>
<dbReference type="PANTHER" id="PTHR16950:SF16">
    <property type="entry name" value="ZINC TRANSPORTER ZIP13"/>
    <property type="match status" value="1"/>
</dbReference>
<evidence type="ECO:0000256" key="5">
    <source>
        <dbReference type="ARBA" id="ARBA00038485"/>
    </source>
</evidence>
<proteinExistence type="inferred from homology"/>
<dbReference type="GO" id="GO:0006882">
    <property type="term" value="P:intracellular zinc ion homeostasis"/>
    <property type="evidence" value="ECO:0007669"/>
    <property type="project" value="TreeGrafter"/>
</dbReference>
<comment type="similarity">
    <text evidence="5">Belongs to the ZIP transporter (TC 2.A.5) family. KE4/Catsup subfamily.</text>
</comment>
<evidence type="ECO:0000256" key="7">
    <source>
        <dbReference type="SAM" id="Phobius"/>
    </source>
</evidence>
<evidence type="ECO:0000313" key="8">
    <source>
        <dbReference type="EMBL" id="KAF0290552.1"/>
    </source>
</evidence>
<keyword evidence="3 7" id="KW-1133">Transmembrane helix</keyword>
<reference evidence="8 9" key="1">
    <citation type="submission" date="2019-07" db="EMBL/GenBank/DDBJ databases">
        <title>Draft genome assembly of a fouling barnacle, Amphibalanus amphitrite (Darwin, 1854): The first reference genome for Thecostraca.</title>
        <authorList>
            <person name="Kim W."/>
        </authorList>
    </citation>
    <scope>NUCLEOTIDE SEQUENCE [LARGE SCALE GENOMIC DNA]</scope>
    <source>
        <strain evidence="8">SNU_AA5</strain>
        <tissue evidence="8">Soma without cirri and trophi</tissue>
    </source>
</reference>
<evidence type="ECO:0000256" key="3">
    <source>
        <dbReference type="ARBA" id="ARBA00022989"/>
    </source>
</evidence>
<dbReference type="Pfam" id="PF02535">
    <property type="entry name" value="Zip"/>
    <property type="match status" value="1"/>
</dbReference>
<protein>
    <submittedName>
        <fullName evidence="8">Zinc transporter ZIP13</fullName>
    </submittedName>
</protein>
<feature type="transmembrane region" description="Helical" evidence="7">
    <location>
        <begin position="191"/>
        <end position="210"/>
    </location>
</feature>
<dbReference type="Proteomes" id="UP000440578">
    <property type="component" value="Unassembled WGS sequence"/>
</dbReference>
<comment type="subcellular location">
    <subcellularLocation>
        <location evidence="1">Membrane</location>
        <topology evidence="1">Multi-pass membrane protein</topology>
    </subcellularLocation>
</comment>
<dbReference type="EMBL" id="VIIS01001946">
    <property type="protein sequence ID" value="KAF0290552.1"/>
    <property type="molecule type" value="Genomic_DNA"/>
</dbReference>
<dbReference type="GO" id="GO:0016020">
    <property type="term" value="C:membrane"/>
    <property type="evidence" value="ECO:0007669"/>
    <property type="project" value="UniProtKB-SubCell"/>
</dbReference>